<dbReference type="EMBL" id="JAKELO010000002">
    <property type="protein sequence ID" value="MDE4907251.1"/>
    <property type="molecule type" value="Genomic_DNA"/>
</dbReference>
<keyword evidence="2" id="KW-1185">Reference proteome</keyword>
<evidence type="ECO:0000313" key="2">
    <source>
        <dbReference type="Proteomes" id="UP001143747"/>
    </source>
</evidence>
<dbReference type="AlphaFoldDB" id="A0A9Q4KU29"/>
<accession>A0A9Q4KU29</accession>
<comment type="caution">
    <text evidence="1">The sequence shown here is derived from an EMBL/GenBank/DDBJ whole genome shotgun (WGS) entry which is preliminary data.</text>
</comment>
<proteinExistence type="predicted"/>
<gene>
    <name evidence="1" type="ORF">L0665_01240</name>
</gene>
<evidence type="ECO:0000313" key="1">
    <source>
        <dbReference type="EMBL" id="MDE4907251.1"/>
    </source>
</evidence>
<sequence length="67" mass="7541">MRIGRAEYVKKGRSSLISEGEYPGNSPLVKNGNRTLVFTTVTKNTEKTRGGKFFLTGTYPFKSRYGF</sequence>
<dbReference type="RefSeq" id="WP_274923911.1">
    <property type="nucleotide sequence ID" value="NZ_JAKELO010000002.1"/>
</dbReference>
<organism evidence="1 2">
    <name type="scientific">Methanogenium marinum</name>
    <dbReference type="NCBI Taxonomy" id="348610"/>
    <lineage>
        <taxon>Archaea</taxon>
        <taxon>Methanobacteriati</taxon>
        <taxon>Methanobacteriota</taxon>
        <taxon>Stenosarchaea group</taxon>
        <taxon>Methanomicrobia</taxon>
        <taxon>Methanomicrobiales</taxon>
        <taxon>Methanomicrobiaceae</taxon>
        <taxon>Methanogenium</taxon>
    </lineage>
</organism>
<name>A0A9Q4KU29_9EURY</name>
<dbReference type="Proteomes" id="UP001143747">
    <property type="component" value="Unassembled WGS sequence"/>
</dbReference>
<reference evidence="1" key="1">
    <citation type="submission" date="2022-01" db="EMBL/GenBank/DDBJ databases">
        <title>Draft genome of Methanogenium marinum DSM 15558.</title>
        <authorList>
            <person name="Chen S.-C."/>
            <person name="You Y.-T."/>
        </authorList>
    </citation>
    <scope>NUCLEOTIDE SEQUENCE</scope>
    <source>
        <strain evidence="1">DSM 15558</strain>
    </source>
</reference>
<protein>
    <submittedName>
        <fullName evidence="1">Uncharacterized protein</fullName>
    </submittedName>
</protein>